<dbReference type="Gene3D" id="3.40.50.300">
    <property type="entry name" value="P-loop containing nucleotide triphosphate hydrolases"/>
    <property type="match status" value="1"/>
</dbReference>
<evidence type="ECO:0000313" key="3">
    <source>
        <dbReference type="Proteomes" id="UP000016960"/>
    </source>
</evidence>
<dbReference type="PANTHER" id="PTHR10605">
    <property type="entry name" value="HEPARAN SULFATE SULFOTRANSFERASE"/>
    <property type="match status" value="1"/>
</dbReference>
<evidence type="ECO:0000256" key="1">
    <source>
        <dbReference type="ARBA" id="ARBA00022679"/>
    </source>
</evidence>
<dbReference type="Pfam" id="PF13469">
    <property type="entry name" value="Sulfotransfer_3"/>
    <property type="match status" value="1"/>
</dbReference>
<reference evidence="2 3" key="1">
    <citation type="submission" date="2013-05" db="EMBL/GenBank/DDBJ databases">
        <title>Draft genome sequence of Rubidibacter lacunae KORDI 51-2.</title>
        <authorList>
            <person name="Choi D.H."/>
            <person name="Noh J.H."/>
            <person name="Kwon K.-K."/>
            <person name="Lee J.-H."/>
            <person name="Ryu J.-Y."/>
        </authorList>
    </citation>
    <scope>NUCLEOTIDE SEQUENCE [LARGE SCALE GENOMIC DNA]</scope>
    <source>
        <strain evidence="2 3">KORDI 51-2</strain>
    </source>
</reference>
<dbReference type="InParanoid" id="U5D6U8"/>
<accession>U5D6U8</accession>
<dbReference type="EMBL" id="ASSJ01000076">
    <property type="protein sequence ID" value="ERN40383.1"/>
    <property type="molecule type" value="Genomic_DNA"/>
</dbReference>
<dbReference type="SUPFAM" id="SSF52540">
    <property type="entry name" value="P-loop containing nucleoside triphosphate hydrolases"/>
    <property type="match status" value="1"/>
</dbReference>
<dbReference type="AlphaFoldDB" id="U5D6U8"/>
<dbReference type="PATRIC" id="fig|582515.4.peg.3276"/>
<proteinExistence type="predicted"/>
<comment type="caution">
    <text evidence="2">The sequence shown here is derived from an EMBL/GenBank/DDBJ whole genome shotgun (WGS) entry which is preliminary data.</text>
</comment>
<name>U5D6U8_9CHRO</name>
<dbReference type="Proteomes" id="UP000016960">
    <property type="component" value="Unassembled WGS sequence"/>
</dbReference>
<gene>
    <name evidence="2" type="ORF">KR51_00029200</name>
</gene>
<dbReference type="eggNOG" id="COG0457">
    <property type="taxonomic scope" value="Bacteria"/>
</dbReference>
<sequence>MRQPDFIIIGAMKCATSSLHEQLARQPGIFMTDPKEPDFFSDDQHYARGWGWYCSLFAAAAPGDLCGESSTHYTKLPTYPQTVGRMHASLPEIKLVYIMRHPIERLVSQYAHEWSVGAIAADTDINVAVLKHPELVAYSRYSYQLQPYRDTLGRDRILPVFFERLLSAPQDELTRICHFLDYRGTPTWADLDAQNVSKERWRRTPLRQFLLDNPLLTELRRRLVPKTWRNRVRRSWTLKTQPKLDPQVIIDLESLFDADLEILGEWLGLSLTCSTFKETARTAVPNWVT</sequence>
<dbReference type="InterPro" id="IPR027417">
    <property type="entry name" value="P-loop_NTPase"/>
</dbReference>
<dbReference type="RefSeq" id="WP_022608501.1">
    <property type="nucleotide sequence ID" value="NZ_ASSJ01000076.1"/>
</dbReference>
<keyword evidence="1 2" id="KW-0808">Transferase</keyword>
<dbReference type="PANTHER" id="PTHR10605:SF56">
    <property type="entry name" value="BIFUNCTIONAL HEPARAN SULFATE N-DEACETYLASE_N-SULFOTRANSFERASE"/>
    <property type="match status" value="1"/>
</dbReference>
<evidence type="ECO:0000313" key="2">
    <source>
        <dbReference type="EMBL" id="ERN40383.1"/>
    </source>
</evidence>
<protein>
    <submittedName>
        <fullName evidence="2">Sulfotransferase domain protein</fullName>
    </submittedName>
</protein>
<dbReference type="InterPro" id="IPR037359">
    <property type="entry name" value="NST/OST"/>
</dbReference>
<dbReference type="GO" id="GO:0008146">
    <property type="term" value="F:sulfotransferase activity"/>
    <property type="evidence" value="ECO:0007669"/>
    <property type="project" value="InterPro"/>
</dbReference>
<dbReference type="STRING" id="582515.KR51_00029200"/>
<organism evidence="2 3">
    <name type="scientific">Rubidibacter lacunae KORDI 51-2</name>
    <dbReference type="NCBI Taxonomy" id="582515"/>
    <lineage>
        <taxon>Bacteria</taxon>
        <taxon>Bacillati</taxon>
        <taxon>Cyanobacteriota</taxon>
        <taxon>Cyanophyceae</taxon>
        <taxon>Oscillatoriophycideae</taxon>
        <taxon>Chroococcales</taxon>
        <taxon>Aphanothecaceae</taxon>
        <taxon>Rubidibacter</taxon>
    </lineage>
</organism>
<keyword evidence="3" id="KW-1185">Reference proteome</keyword>
<dbReference type="OrthoDB" id="9797480at2"/>